<feature type="compositionally biased region" description="Polar residues" evidence="1">
    <location>
        <begin position="34"/>
        <end position="46"/>
    </location>
</feature>
<evidence type="ECO:0000313" key="2">
    <source>
        <dbReference type="EMBL" id="KAF0922409.1"/>
    </source>
</evidence>
<organism evidence="2 3">
    <name type="scientific">Oryza meyeriana var. granulata</name>
    <dbReference type="NCBI Taxonomy" id="110450"/>
    <lineage>
        <taxon>Eukaryota</taxon>
        <taxon>Viridiplantae</taxon>
        <taxon>Streptophyta</taxon>
        <taxon>Embryophyta</taxon>
        <taxon>Tracheophyta</taxon>
        <taxon>Spermatophyta</taxon>
        <taxon>Magnoliopsida</taxon>
        <taxon>Liliopsida</taxon>
        <taxon>Poales</taxon>
        <taxon>Poaceae</taxon>
        <taxon>BOP clade</taxon>
        <taxon>Oryzoideae</taxon>
        <taxon>Oryzeae</taxon>
        <taxon>Oryzinae</taxon>
        <taxon>Oryza</taxon>
        <taxon>Oryza meyeriana</taxon>
    </lineage>
</organism>
<name>A0A6G1ECE0_9ORYZ</name>
<protein>
    <submittedName>
        <fullName evidence="2">Uncharacterized protein</fullName>
    </submittedName>
</protein>
<reference evidence="2 3" key="1">
    <citation type="submission" date="2019-11" db="EMBL/GenBank/DDBJ databases">
        <title>Whole genome sequence of Oryza granulata.</title>
        <authorList>
            <person name="Li W."/>
        </authorList>
    </citation>
    <scope>NUCLEOTIDE SEQUENCE [LARGE SCALE GENOMIC DNA]</scope>
    <source>
        <strain evidence="3">cv. Menghai</strain>
        <tissue evidence="2">Leaf</tissue>
    </source>
</reference>
<accession>A0A6G1ECE0</accession>
<dbReference type="AlphaFoldDB" id="A0A6G1ECE0"/>
<dbReference type="EMBL" id="SPHZ02000004">
    <property type="protein sequence ID" value="KAF0922409.1"/>
    <property type="molecule type" value="Genomic_DNA"/>
</dbReference>
<sequence>MAAHDAVLVAGVGRARVEAGLDAGGRGVGPTSVGRLTSLSGGTESQGRAGAASSHRLGLAAE</sequence>
<gene>
    <name evidence="2" type="ORF">E2562_034652</name>
</gene>
<comment type="caution">
    <text evidence="2">The sequence shown here is derived from an EMBL/GenBank/DDBJ whole genome shotgun (WGS) entry which is preliminary data.</text>
</comment>
<proteinExistence type="predicted"/>
<evidence type="ECO:0000313" key="3">
    <source>
        <dbReference type="Proteomes" id="UP000479710"/>
    </source>
</evidence>
<evidence type="ECO:0000256" key="1">
    <source>
        <dbReference type="SAM" id="MobiDB-lite"/>
    </source>
</evidence>
<keyword evidence="3" id="KW-1185">Reference proteome</keyword>
<dbReference type="Proteomes" id="UP000479710">
    <property type="component" value="Unassembled WGS sequence"/>
</dbReference>
<feature type="region of interest" description="Disordered" evidence="1">
    <location>
        <begin position="20"/>
        <end position="62"/>
    </location>
</feature>